<sequence length="272" mass="31131">MNLLKKGFAFYIYSSIHVALAAMSLCWVTLLELGLGFDKVVLCFVFFATISGYNFVKIYGLGKFYKKRFGNWLQWIHVCSFFSFLLMCYFGLHLKLQSLLIMGVFSALTFFYAFPFLRGNTRNLRQVEGLKVYIIAVVWMGVSVFLPVINEGFAMTQDVLLMGVQRFAYVLALMLPFEIRDLKHDALNLETIPQKIGLKKTKVLGGLLLAFILVLECFKTQFSVSRMGVLAIVLSVTGSMVWFSRTVQRKYYASFWVEALPILWLLLGLVIF</sequence>
<protein>
    <recommendedName>
        <fullName evidence="4">Prenyltransferase</fullName>
    </recommendedName>
</protein>
<evidence type="ECO:0008006" key="4">
    <source>
        <dbReference type="Google" id="ProtNLM"/>
    </source>
</evidence>
<reference evidence="2 3" key="1">
    <citation type="submission" date="2019-09" db="EMBL/GenBank/DDBJ databases">
        <authorList>
            <person name="Cao W.R."/>
        </authorList>
    </citation>
    <scope>NUCLEOTIDE SEQUENCE [LARGE SCALE GENOMIC DNA]</scope>
    <source>
        <strain evidence="2 3">B1N29</strain>
    </source>
</reference>
<feature type="transmembrane region" description="Helical" evidence="1">
    <location>
        <begin position="98"/>
        <end position="117"/>
    </location>
</feature>
<evidence type="ECO:0000313" key="3">
    <source>
        <dbReference type="Proteomes" id="UP000441333"/>
    </source>
</evidence>
<feature type="transmembrane region" description="Helical" evidence="1">
    <location>
        <begin position="227"/>
        <end position="244"/>
    </location>
</feature>
<evidence type="ECO:0000313" key="2">
    <source>
        <dbReference type="EMBL" id="KAB1067501.1"/>
    </source>
</evidence>
<name>A0A6N6MH78_9FLAO</name>
<keyword evidence="1" id="KW-0472">Membrane</keyword>
<keyword evidence="1" id="KW-1133">Transmembrane helix</keyword>
<comment type="caution">
    <text evidence="2">The sequence shown here is derived from an EMBL/GenBank/DDBJ whole genome shotgun (WGS) entry which is preliminary data.</text>
</comment>
<dbReference type="EMBL" id="WAAT01000046">
    <property type="protein sequence ID" value="KAB1067501.1"/>
    <property type="molecule type" value="Genomic_DNA"/>
</dbReference>
<keyword evidence="1" id="KW-0812">Transmembrane</keyword>
<evidence type="ECO:0000256" key="1">
    <source>
        <dbReference type="SAM" id="Phobius"/>
    </source>
</evidence>
<feature type="transmembrane region" description="Helical" evidence="1">
    <location>
        <begin position="36"/>
        <end position="60"/>
    </location>
</feature>
<dbReference type="AlphaFoldDB" id="A0A6N6MH78"/>
<feature type="transmembrane region" description="Helical" evidence="1">
    <location>
        <begin position="72"/>
        <end position="92"/>
    </location>
</feature>
<proteinExistence type="predicted"/>
<dbReference type="Proteomes" id="UP000441333">
    <property type="component" value="Unassembled WGS sequence"/>
</dbReference>
<accession>A0A6N6MH78</accession>
<feature type="transmembrane region" description="Helical" evidence="1">
    <location>
        <begin position="129"/>
        <end position="147"/>
    </location>
</feature>
<feature type="transmembrane region" description="Helical" evidence="1">
    <location>
        <begin position="251"/>
        <end position="271"/>
    </location>
</feature>
<feature type="transmembrane region" description="Helical" evidence="1">
    <location>
        <begin position="7"/>
        <end position="30"/>
    </location>
</feature>
<gene>
    <name evidence="2" type="ORF">F6U93_10665</name>
</gene>
<dbReference type="RefSeq" id="WP_150939621.1">
    <property type="nucleotide sequence ID" value="NZ_WAAT01000046.1"/>
</dbReference>
<keyword evidence="3" id="KW-1185">Reference proteome</keyword>
<organism evidence="2 3">
    <name type="scientific">Pseudotamlana haliotis</name>
    <dbReference type="NCBI Taxonomy" id="2614804"/>
    <lineage>
        <taxon>Bacteria</taxon>
        <taxon>Pseudomonadati</taxon>
        <taxon>Bacteroidota</taxon>
        <taxon>Flavobacteriia</taxon>
        <taxon>Flavobacteriales</taxon>
        <taxon>Flavobacteriaceae</taxon>
        <taxon>Pseudotamlana</taxon>
    </lineage>
</organism>